<dbReference type="PROSITE" id="PS01036">
    <property type="entry name" value="HSP70_3"/>
    <property type="match status" value="1"/>
</dbReference>
<protein>
    <submittedName>
        <fullName evidence="7">Hsp70 family protein</fullName>
    </submittedName>
</protein>
<keyword evidence="5" id="KW-0143">Chaperone</keyword>
<dbReference type="Pfam" id="PF00012">
    <property type="entry name" value="HSP70"/>
    <property type="match status" value="1"/>
</dbReference>
<dbReference type="InterPro" id="IPR018181">
    <property type="entry name" value="Heat_shock_70_CS"/>
</dbReference>
<dbReference type="RefSeq" id="WP_326021046.1">
    <property type="nucleotide sequence ID" value="NZ_JAOZYC010000149.1"/>
</dbReference>
<dbReference type="Gene3D" id="1.25.40.10">
    <property type="entry name" value="Tetratricopeptide repeat domain"/>
    <property type="match status" value="2"/>
</dbReference>
<sequence>MGWALVIDYGTSRTTAALAENDTINQLLIDDDRYMPSLVCLDEDHLVTGRTAFSLAMAMPECAERVPKRAVLHSDELLLDGRPFRVVQLIAAALSTVAKKAVQRAGSPPDRLVLTHPVQREHEYLRALTEAAELAGLPTPEFVPEPVAAALWYANESRTAELGDVIVVFDFGGGTLDTAVLRRTHNGYFLVGPPGGDALLGGEDVDEQLHGLLDRTAREADPDAWEAIFKGETNPRNRRDRAQTRQSAIDAKHDLSDQLTTTVYLPGFRKSFRITRQQLDQSMSDIMGRALGTLTDTLDKSGTAPHQLAAVYLTGGSSRIPLVHDAVAERLGVNPQLHHDPKSVVVIGAAHWALHPPRVASNASEALAGYQKLLTEQTRDLGPDHPDTLTTRRRVGEYTGDAGDDSGAVALLTALLDDQRRVLDPDDMIVLETRVLLAGYTASTGRYRQALDQLTSLIDDLTRTSGENHPDTLSVRFLWWAYKGMSGQPEEAAAQLLHLHGEISRVNGPDHSDTLAMELMRASVVSELDEDAALRLYEELLPRTIHAMGADHQWTLAIRNNIAVGTADPAESLRLLEALLPDLVRVPGADAPITLMARHNIATMTGRVGDWETAVDQFRAVLKDRERINGKYHPETLVVRSLIAQSLYELGRKPEAVSLMRDVVRDYDQHTDGSTEAVAIARQALSDWTD</sequence>
<evidence type="ECO:0000256" key="5">
    <source>
        <dbReference type="ARBA" id="ARBA00023186"/>
    </source>
</evidence>
<keyword evidence="8" id="KW-1185">Reference proteome</keyword>
<comment type="caution">
    <text evidence="7">The sequence shown here is derived from an EMBL/GenBank/DDBJ whole genome shotgun (WGS) entry which is preliminary data.</text>
</comment>
<evidence type="ECO:0000256" key="3">
    <source>
        <dbReference type="ARBA" id="ARBA00022840"/>
    </source>
</evidence>
<dbReference type="Gene3D" id="3.90.640.10">
    <property type="entry name" value="Actin, Chain A, domain 4"/>
    <property type="match status" value="1"/>
</dbReference>
<organism evidence="7 8">
    <name type="scientific">Streptomyces endophyticus</name>
    <dbReference type="NCBI Taxonomy" id="714166"/>
    <lineage>
        <taxon>Bacteria</taxon>
        <taxon>Bacillati</taxon>
        <taxon>Actinomycetota</taxon>
        <taxon>Actinomycetes</taxon>
        <taxon>Kitasatosporales</taxon>
        <taxon>Streptomycetaceae</taxon>
        <taxon>Streptomyces</taxon>
    </lineage>
</organism>
<keyword evidence="4" id="KW-0346">Stress response</keyword>
<reference evidence="7 8" key="1">
    <citation type="submission" date="2022-10" db="EMBL/GenBank/DDBJ databases">
        <authorList>
            <person name="Xie J."/>
            <person name="Shen N."/>
        </authorList>
    </citation>
    <scope>NUCLEOTIDE SEQUENCE [LARGE SCALE GENOMIC DNA]</scope>
    <source>
        <strain evidence="7 8">YIM65594</strain>
    </source>
</reference>
<gene>
    <name evidence="7" type="ORF">OKJ99_29965</name>
</gene>
<keyword evidence="2 6" id="KW-0547">Nucleotide-binding</keyword>
<dbReference type="Pfam" id="PF13424">
    <property type="entry name" value="TPR_12"/>
    <property type="match status" value="1"/>
</dbReference>
<evidence type="ECO:0000313" key="8">
    <source>
        <dbReference type="Proteomes" id="UP001354931"/>
    </source>
</evidence>
<dbReference type="SUPFAM" id="SSF48452">
    <property type="entry name" value="TPR-like"/>
    <property type="match status" value="2"/>
</dbReference>
<dbReference type="SUPFAM" id="SSF53067">
    <property type="entry name" value="Actin-like ATPase domain"/>
    <property type="match status" value="2"/>
</dbReference>
<dbReference type="InterPro" id="IPR043129">
    <property type="entry name" value="ATPase_NBD"/>
</dbReference>
<comment type="similarity">
    <text evidence="1 6">Belongs to the heat shock protein 70 family.</text>
</comment>
<evidence type="ECO:0000256" key="1">
    <source>
        <dbReference type="ARBA" id="ARBA00007381"/>
    </source>
</evidence>
<dbReference type="EMBL" id="JAOZYC010000149">
    <property type="protein sequence ID" value="MEB8341728.1"/>
    <property type="molecule type" value="Genomic_DNA"/>
</dbReference>
<proteinExistence type="inferred from homology"/>
<keyword evidence="3 6" id="KW-0067">ATP-binding</keyword>
<evidence type="ECO:0000313" key="7">
    <source>
        <dbReference type="EMBL" id="MEB8341728.1"/>
    </source>
</evidence>
<dbReference type="PANTHER" id="PTHR19375">
    <property type="entry name" value="HEAT SHOCK PROTEIN 70KDA"/>
    <property type="match status" value="1"/>
</dbReference>
<dbReference type="Proteomes" id="UP001354931">
    <property type="component" value="Unassembled WGS sequence"/>
</dbReference>
<accession>A0ABU6FE23</accession>
<evidence type="ECO:0000256" key="4">
    <source>
        <dbReference type="ARBA" id="ARBA00023016"/>
    </source>
</evidence>
<dbReference type="InterPro" id="IPR011990">
    <property type="entry name" value="TPR-like_helical_dom_sf"/>
</dbReference>
<dbReference type="Gene3D" id="3.30.420.40">
    <property type="match status" value="2"/>
</dbReference>
<evidence type="ECO:0000256" key="2">
    <source>
        <dbReference type="ARBA" id="ARBA00022741"/>
    </source>
</evidence>
<evidence type="ECO:0000256" key="6">
    <source>
        <dbReference type="RuleBase" id="RU003322"/>
    </source>
</evidence>
<dbReference type="InterPro" id="IPR013126">
    <property type="entry name" value="Hsp_70_fam"/>
</dbReference>
<name>A0ABU6FE23_9ACTN</name>